<dbReference type="PANTHER" id="PTHR21599:SF0">
    <property type="entry name" value="GLYCERATE KINASE"/>
    <property type="match status" value="1"/>
</dbReference>
<evidence type="ECO:0000313" key="5">
    <source>
        <dbReference type="Proteomes" id="UP000799538"/>
    </source>
</evidence>
<keyword evidence="3 4" id="KW-0418">Kinase</keyword>
<evidence type="ECO:0000313" key="4">
    <source>
        <dbReference type="EMBL" id="KAF2222839.1"/>
    </source>
</evidence>
<dbReference type="GO" id="GO:0008887">
    <property type="term" value="F:glycerate kinase activity"/>
    <property type="evidence" value="ECO:0007669"/>
    <property type="project" value="InterPro"/>
</dbReference>
<dbReference type="PANTHER" id="PTHR21599">
    <property type="entry name" value="GLYCERATE KINASE"/>
    <property type="match status" value="1"/>
</dbReference>
<dbReference type="Pfam" id="PF02595">
    <property type="entry name" value="Gly_kinase"/>
    <property type="match status" value="1"/>
</dbReference>
<dbReference type="OrthoDB" id="10262596at2759"/>
<dbReference type="InterPro" id="IPR036129">
    <property type="entry name" value="Glycerate_kinase_sf"/>
</dbReference>
<dbReference type="NCBIfam" id="TIGR00045">
    <property type="entry name" value="glycerate kinase"/>
    <property type="match status" value="1"/>
</dbReference>
<keyword evidence="2" id="KW-0808">Transferase</keyword>
<reference evidence="5" key="1">
    <citation type="journal article" date="2020" name="Stud. Mycol.">
        <title>101 Dothideomycetes genomes: A test case for predicting lifestyles and emergence of pathogens.</title>
        <authorList>
            <person name="Haridas S."/>
            <person name="Albert R."/>
            <person name="Binder M."/>
            <person name="Bloem J."/>
            <person name="LaButti K."/>
            <person name="Salamov A."/>
            <person name="Andreopoulos B."/>
            <person name="Baker S."/>
            <person name="Barry K."/>
            <person name="Bills G."/>
            <person name="Bluhm B."/>
            <person name="Cannon C."/>
            <person name="Castanera R."/>
            <person name="Culley D."/>
            <person name="Daum C."/>
            <person name="Ezra D."/>
            <person name="Gonzalez J."/>
            <person name="Henrissat B."/>
            <person name="Kuo A."/>
            <person name="Liang C."/>
            <person name="Lipzen A."/>
            <person name="Lutzoni F."/>
            <person name="Magnuson J."/>
            <person name="Mondo S."/>
            <person name="Nolan M."/>
            <person name="Ohm R."/>
            <person name="Pangilinan J."/>
            <person name="Park H.-J."/>
            <person name="Ramirez L."/>
            <person name="Alfaro M."/>
            <person name="Sun H."/>
            <person name="Tritt A."/>
            <person name="Yoshinaga Y."/>
            <person name="Zwiers L.-H."/>
            <person name="Turgeon B."/>
            <person name="Goodwin S."/>
            <person name="Spatafora J."/>
            <person name="Crous P."/>
            <person name="Grigoriev I."/>
        </authorList>
    </citation>
    <scope>NUCLEOTIDE SEQUENCE [LARGE SCALE GENOMIC DNA]</scope>
    <source>
        <strain evidence="5">CECT 20119</strain>
    </source>
</reference>
<dbReference type="AlphaFoldDB" id="A0A6A6GB76"/>
<dbReference type="InterPro" id="IPR018193">
    <property type="entry name" value="Glyc_kinase_flavodox-like_fold"/>
</dbReference>
<evidence type="ECO:0000256" key="3">
    <source>
        <dbReference type="ARBA" id="ARBA00022777"/>
    </source>
</evidence>
<evidence type="ECO:0000256" key="2">
    <source>
        <dbReference type="ARBA" id="ARBA00022679"/>
    </source>
</evidence>
<comment type="similarity">
    <text evidence="1">Belongs to the glycerate kinase type-1 family.</text>
</comment>
<sequence>MWLHLWKHAELKRASCREGIYVSHINLHKHSLSSFAHHSSYLDLPLPNQSHLSNSSYPTMPHLRLIRPGRNTPKKYRQAKPPMKILISPSGFKESLGPSEVATCIENGIRRVLPNAAIRKVPLVDGGEGTAMTLTEHTEGELIHLEVTGPVGQKVKSYYGFLGGQSQRTAIVEMAAAAGLHMVPRNARDPTKTTTYGVGELIADALNKGAERVLIGCGDSGTSDGGAGLLQALGARLLDKEGNELPTPANGTTLTKLASMDLTTVHPRLHDIVLEVACNWQNVLLGPNGVARVYGPQKGASPEQVDLLESALDNLATVAHQRLGYEVGMLPGSGASGGMGAGLILLGAHIRPRYEAIMEWFGINDLFEDCQLVFTAEGGIDFQTPNGKIPSDVANRAKAFGIPVIALAGTVGQGADVNYQAGIDAFTSILQAPTTLDKAIAEAERLVTDAAESTMRMVMVGLSLGMGYESIATPKTPSSALSFRDFPISPIAQIS</sequence>
<gene>
    <name evidence="4" type="ORF">BDZ85DRAFT_262548</name>
</gene>
<dbReference type="EMBL" id="ML992507">
    <property type="protein sequence ID" value="KAF2222839.1"/>
    <property type="molecule type" value="Genomic_DNA"/>
</dbReference>
<dbReference type="GO" id="GO:0031388">
    <property type="term" value="P:organic acid phosphorylation"/>
    <property type="evidence" value="ECO:0007669"/>
    <property type="project" value="InterPro"/>
</dbReference>
<evidence type="ECO:0000256" key="1">
    <source>
        <dbReference type="ARBA" id="ARBA00006284"/>
    </source>
</evidence>
<dbReference type="SUPFAM" id="SSF110738">
    <property type="entry name" value="Glycerate kinase I"/>
    <property type="match status" value="1"/>
</dbReference>
<accession>A0A6A6GB76</accession>
<dbReference type="InterPro" id="IPR004381">
    <property type="entry name" value="Glycerate_kinase"/>
</dbReference>
<protein>
    <submittedName>
        <fullName evidence="4">Glycerate kinase</fullName>
    </submittedName>
</protein>
<dbReference type="Gene3D" id="3.40.50.10350">
    <property type="entry name" value="Glycerate kinase, domain 1"/>
    <property type="match status" value="1"/>
</dbReference>
<proteinExistence type="inferred from homology"/>
<dbReference type="InterPro" id="IPR018197">
    <property type="entry name" value="Glycerate_kinase_RE-like"/>
</dbReference>
<organism evidence="4 5">
    <name type="scientific">Elsinoe ampelina</name>
    <dbReference type="NCBI Taxonomy" id="302913"/>
    <lineage>
        <taxon>Eukaryota</taxon>
        <taxon>Fungi</taxon>
        <taxon>Dikarya</taxon>
        <taxon>Ascomycota</taxon>
        <taxon>Pezizomycotina</taxon>
        <taxon>Dothideomycetes</taxon>
        <taxon>Dothideomycetidae</taxon>
        <taxon>Myriangiales</taxon>
        <taxon>Elsinoaceae</taxon>
        <taxon>Elsinoe</taxon>
    </lineage>
</organism>
<dbReference type="Gene3D" id="3.90.1510.10">
    <property type="entry name" value="Glycerate kinase, domain 2"/>
    <property type="match status" value="1"/>
</dbReference>
<dbReference type="Proteomes" id="UP000799538">
    <property type="component" value="Unassembled WGS sequence"/>
</dbReference>
<name>A0A6A6GB76_9PEZI</name>
<keyword evidence="5" id="KW-1185">Reference proteome</keyword>